<dbReference type="RefSeq" id="WP_184654035.1">
    <property type="nucleotide sequence ID" value="NZ_JACHBU010000002.1"/>
</dbReference>
<feature type="domain" description="YjiS-like" evidence="1">
    <location>
        <begin position="32"/>
        <end position="62"/>
    </location>
</feature>
<comment type="caution">
    <text evidence="2">The sequence shown here is derived from an EMBL/GenBank/DDBJ whole genome shotgun (WGS) entry which is preliminary data.</text>
</comment>
<reference evidence="2 3" key="1">
    <citation type="submission" date="2020-08" db="EMBL/GenBank/DDBJ databases">
        <title>The Agave Microbiome: Exploring the role of microbial communities in plant adaptations to desert environments.</title>
        <authorList>
            <person name="Partida-Martinez L.P."/>
        </authorList>
    </citation>
    <scope>NUCLEOTIDE SEQUENCE [LARGE SCALE GENOMIC DNA]</scope>
    <source>
        <strain evidence="2 3">AS3.12</strain>
    </source>
</reference>
<dbReference type="EMBL" id="JACHBU010000002">
    <property type="protein sequence ID" value="MBB6507649.1"/>
    <property type="molecule type" value="Genomic_DNA"/>
</dbReference>
<sequence length="95" mass="11002">MSTTNYGTELKLYPAAAKTRFAAQIMLRTKSVWRALRNRFEANSLHDLDDYQLEDIGITRHDVVKALDRSGVLDDPSRLLTRAAREHARTRFKRL</sequence>
<evidence type="ECO:0000313" key="2">
    <source>
        <dbReference type="EMBL" id="MBB6507649.1"/>
    </source>
</evidence>
<accession>A0A7X0MQM3</accession>
<keyword evidence="3" id="KW-1185">Reference proteome</keyword>
<proteinExistence type="predicted"/>
<dbReference type="AlphaFoldDB" id="A0A7X0MQM3"/>
<dbReference type="InterPro" id="IPR009506">
    <property type="entry name" value="YjiS-like"/>
</dbReference>
<dbReference type="Proteomes" id="UP000585437">
    <property type="component" value="Unassembled WGS sequence"/>
</dbReference>
<evidence type="ECO:0000313" key="3">
    <source>
        <dbReference type="Proteomes" id="UP000585437"/>
    </source>
</evidence>
<protein>
    <submittedName>
        <fullName evidence="2">Uncharacterized protein YjiS (DUF1127 family)</fullName>
    </submittedName>
</protein>
<organism evidence="2 3">
    <name type="scientific">Rhizobium soli</name>
    <dbReference type="NCBI Taxonomy" id="424798"/>
    <lineage>
        <taxon>Bacteria</taxon>
        <taxon>Pseudomonadati</taxon>
        <taxon>Pseudomonadota</taxon>
        <taxon>Alphaproteobacteria</taxon>
        <taxon>Hyphomicrobiales</taxon>
        <taxon>Rhizobiaceae</taxon>
        <taxon>Rhizobium/Agrobacterium group</taxon>
        <taxon>Rhizobium</taxon>
    </lineage>
</organism>
<evidence type="ECO:0000259" key="1">
    <source>
        <dbReference type="Pfam" id="PF06568"/>
    </source>
</evidence>
<gene>
    <name evidence="2" type="ORF">F4695_000981</name>
</gene>
<name>A0A7X0MQM3_9HYPH</name>
<dbReference type="Pfam" id="PF06568">
    <property type="entry name" value="YjiS-like"/>
    <property type="match status" value="1"/>
</dbReference>